<comment type="caution">
    <text evidence="4">The sequence shown here is derived from an EMBL/GenBank/DDBJ whole genome shotgun (WGS) entry which is preliminary data.</text>
</comment>
<evidence type="ECO:0000256" key="1">
    <source>
        <dbReference type="ARBA" id="ARBA00022729"/>
    </source>
</evidence>
<dbReference type="Gene3D" id="2.60.40.1220">
    <property type="match status" value="1"/>
</dbReference>
<feature type="domain" description="SbsA Ig-like" evidence="3">
    <location>
        <begin position="30"/>
        <end position="111"/>
    </location>
</feature>
<dbReference type="Pfam" id="PF13205">
    <property type="entry name" value="Big_5"/>
    <property type="match status" value="1"/>
</dbReference>
<feature type="signal peptide" evidence="2">
    <location>
        <begin position="1"/>
        <end position="27"/>
    </location>
</feature>
<dbReference type="InterPro" id="IPR014755">
    <property type="entry name" value="Cu-Rt/internalin_Ig-like"/>
</dbReference>
<sequence length="205" mass="22017">MTKKRWTAYTTAAVLFAAISAAGYSLESETVTHDPEKTWTITFSTPVNDSELTDSDVFIESDDGAVPVEVAAAADERELLVTPETPYEAGVTYELHVTDNVTSAEGTPLAEGAVKPFVYEAADVIQNIDVAHSPLAPEVTVNAAEDAISAQLEHAGDTYDMHPAGGGTFSQAVVALEPGDDVKIRVYARDERLLEETTWTIPEDE</sequence>
<organism evidence="4 5">
    <name type="scientific">Salsuginibacillus halophilus</name>
    <dbReference type="NCBI Taxonomy" id="517424"/>
    <lineage>
        <taxon>Bacteria</taxon>
        <taxon>Bacillati</taxon>
        <taxon>Bacillota</taxon>
        <taxon>Bacilli</taxon>
        <taxon>Bacillales</taxon>
        <taxon>Bacillaceae</taxon>
        <taxon>Salsuginibacillus</taxon>
    </lineage>
</organism>
<evidence type="ECO:0000256" key="2">
    <source>
        <dbReference type="SAM" id="SignalP"/>
    </source>
</evidence>
<dbReference type="RefSeq" id="WP_106588001.1">
    <property type="nucleotide sequence ID" value="NZ_PYAV01000004.1"/>
</dbReference>
<evidence type="ECO:0000313" key="5">
    <source>
        <dbReference type="Proteomes" id="UP000242310"/>
    </source>
</evidence>
<dbReference type="InterPro" id="IPR032812">
    <property type="entry name" value="SbsA_Ig"/>
</dbReference>
<reference evidence="4 5" key="1">
    <citation type="submission" date="2018-03" db="EMBL/GenBank/DDBJ databases">
        <title>Genomic Encyclopedia of Type Strains, Phase III (KMG-III): the genomes of soil and plant-associated and newly described type strains.</title>
        <authorList>
            <person name="Whitman W."/>
        </authorList>
    </citation>
    <scope>NUCLEOTIDE SEQUENCE [LARGE SCALE GENOMIC DNA]</scope>
    <source>
        <strain evidence="4 5">CGMCC 1.07653</strain>
    </source>
</reference>
<gene>
    <name evidence="4" type="ORF">B0H94_10430</name>
</gene>
<evidence type="ECO:0000259" key="3">
    <source>
        <dbReference type="Pfam" id="PF13205"/>
    </source>
</evidence>
<accession>A0A2P8HQB6</accession>
<keyword evidence="1 2" id="KW-0732">Signal</keyword>
<feature type="chain" id="PRO_5038391792" evidence="2">
    <location>
        <begin position="28"/>
        <end position="205"/>
    </location>
</feature>
<name>A0A2P8HQB6_9BACI</name>
<evidence type="ECO:0000313" key="4">
    <source>
        <dbReference type="EMBL" id="PSL48430.1"/>
    </source>
</evidence>
<dbReference type="OrthoDB" id="2974097at2"/>
<keyword evidence="5" id="KW-1185">Reference proteome</keyword>
<dbReference type="EMBL" id="PYAV01000004">
    <property type="protein sequence ID" value="PSL48430.1"/>
    <property type="molecule type" value="Genomic_DNA"/>
</dbReference>
<dbReference type="AlphaFoldDB" id="A0A2P8HQB6"/>
<proteinExistence type="predicted"/>
<protein>
    <submittedName>
        <fullName evidence="4">Ig-like domain-containing protein</fullName>
    </submittedName>
</protein>
<dbReference type="Proteomes" id="UP000242310">
    <property type="component" value="Unassembled WGS sequence"/>
</dbReference>